<reference evidence="2" key="1">
    <citation type="journal article" date="2023" name="Mol. Phylogenet. Evol.">
        <title>Genome-scale phylogeny and comparative genomics of the fungal order Sordariales.</title>
        <authorList>
            <person name="Hensen N."/>
            <person name="Bonometti L."/>
            <person name="Westerberg I."/>
            <person name="Brannstrom I.O."/>
            <person name="Guillou S."/>
            <person name="Cros-Aarteil S."/>
            <person name="Calhoun S."/>
            <person name="Haridas S."/>
            <person name="Kuo A."/>
            <person name="Mondo S."/>
            <person name="Pangilinan J."/>
            <person name="Riley R."/>
            <person name="LaButti K."/>
            <person name="Andreopoulos B."/>
            <person name="Lipzen A."/>
            <person name="Chen C."/>
            <person name="Yan M."/>
            <person name="Daum C."/>
            <person name="Ng V."/>
            <person name="Clum A."/>
            <person name="Steindorff A."/>
            <person name="Ohm R.A."/>
            <person name="Martin F."/>
            <person name="Silar P."/>
            <person name="Natvig D.O."/>
            <person name="Lalanne C."/>
            <person name="Gautier V."/>
            <person name="Ament-Velasquez S.L."/>
            <person name="Kruys A."/>
            <person name="Hutchinson M.I."/>
            <person name="Powell A.J."/>
            <person name="Barry K."/>
            <person name="Miller A.N."/>
            <person name="Grigoriev I.V."/>
            <person name="Debuchy R."/>
            <person name="Gladieux P."/>
            <person name="Hiltunen Thoren M."/>
            <person name="Johannesson H."/>
        </authorList>
    </citation>
    <scope>NUCLEOTIDE SEQUENCE</scope>
    <source>
        <strain evidence="2">CBS 103.79</strain>
    </source>
</reference>
<proteinExistence type="predicted"/>
<sequence length="272" mass="30806">MIVYRARHLFNQLCLFAAVTSVGSAGASAAGTQPGTTGVVADVDAPENAESGRSLQYMNDTLRPNIHVGVHFPDFAEEYALPVNCNTLTGENLHRQVHFCCIPLYFKTRVYETNYSNIEKVLLMKTNFQETMRLVLRNAFKHDDPELTAQIMGLYQQCPNLFNKVLSRADRNELEAKQEAVVEESEVDVDQSASATHMSPLAINRISTKQVTQAHSANEGRRLPLRTTDTTSTWRHLIRSAYRHEYGKAPYFPSVFDNRAIQWCRKFGFTDR</sequence>
<gene>
    <name evidence="2" type="ORF">C8A05DRAFT_20664</name>
</gene>
<name>A0AAN6MAC9_9PEZI</name>
<dbReference type="AlphaFoldDB" id="A0AAN6MAC9"/>
<dbReference type="EMBL" id="MU856826">
    <property type="protein sequence ID" value="KAK3896333.1"/>
    <property type="molecule type" value="Genomic_DNA"/>
</dbReference>
<keyword evidence="1" id="KW-0732">Signal</keyword>
<feature type="non-terminal residue" evidence="2">
    <location>
        <position position="272"/>
    </location>
</feature>
<organism evidence="2 3">
    <name type="scientific">Staphylotrichum tortipilum</name>
    <dbReference type="NCBI Taxonomy" id="2831512"/>
    <lineage>
        <taxon>Eukaryota</taxon>
        <taxon>Fungi</taxon>
        <taxon>Dikarya</taxon>
        <taxon>Ascomycota</taxon>
        <taxon>Pezizomycotina</taxon>
        <taxon>Sordariomycetes</taxon>
        <taxon>Sordariomycetidae</taxon>
        <taxon>Sordariales</taxon>
        <taxon>Chaetomiaceae</taxon>
        <taxon>Staphylotrichum</taxon>
    </lineage>
</organism>
<protein>
    <submittedName>
        <fullName evidence="2">Uncharacterized protein</fullName>
    </submittedName>
</protein>
<feature type="chain" id="PRO_5042996404" evidence="1">
    <location>
        <begin position="30"/>
        <end position="272"/>
    </location>
</feature>
<comment type="caution">
    <text evidence="2">The sequence shown here is derived from an EMBL/GenBank/DDBJ whole genome shotgun (WGS) entry which is preliminary data.</text>
</comment>
<evidence type="ECO:0000313" key="3">
    <source>
        <dbReference type="Proteomes" id="UP001303889"/>
    </source>
</evidence>
<evidence type="ECO:0000256" key="1">
    <source>
        <dbReference type="SAM" id="SignalP"/>
    </source>
</evidence>
<keyword evidence="3" id="KW-1185">Reference proteome</keyword>
<accession>A0AAN6MAC9</accession>
<dbReference type="Proteomes" id="UP001303889">
    <property type="component" value="Unassembled WGS sequence"/>
</dbReference>
<evidence type="ECO:0000313" key="2">
    <source>
        <dbReference type="EMBL" id="KAK3896333.1"/>
    </source>
</evidence>
<feature type="signal peptide" evidence="1">
    <location>
        <begin position="1"/>
        <end position="29"/>
    </location>
</feature>
<reference evidence="2" key="2">
    <citation type="submission" date="2023-05" db="EMBL/GenBank/DDBJ databases">
        <authorList>
            <consortium name="Lawrence Berkeley National Laboratory"/>
            <person name="Steindorff A."/>
            <person name="Hensen N."/>
            <person name="Bonometti L."/>
            <person name="Westerberg I."/>
            <person name="Brannstrom I.O."/>
            <person name="Guillou S."/>
            <person name="Cros-Aarteil S."/>
            <person name="Calhoun S."/>
            <person name="Haridas S."/>
            <person name="Kuo A."/>
            <person name="Mondo S."/>
            <person name="Pangilinan J."/>
            <person name="Riley R."/>
            <person name="Labutti K."/>
            <person name="Andreopoulos B."/>
            <person name="Lipzen A."/>
            <person name="Chen C."/>
            <person name="Yanf M."/>
            <person name="Daum C."/>
            <person name="Ng V."/>
            <person name="Clum A."/>
            <person name="Ohm R."/>
            <person name="Martin F."/>
            <person name="Silar P."/>
            <person name="Natvig D."/>
            <person name="Lalanne C."/>
            <person name="Gautier V."/>
            <person name="Ament-Velasquez S.L."/>
            <person name="Kruys A."/>
            <person name="Hutchinson M.I."/>
            <person name="Powell A.J."/>
            <person name="Barry K."/>
            <person name="Miller A.N."/>
            <person name="Grigoriev I.V."/>
            <person name="Debuchy R."/>
            <person name="Gladieux P."/>
            <person name="Thoren M.H."/>
            <person name="Johannesson H."/>
        </authorList>
    </citation>
    <scope>NUCLEOTIDE SEQUENCE</scope>
    <source>
        <strain evidence="2">CBS 103.79</strain>
    </source>
</reference>